<organism evidence="3 4">
    <name type="scientific">Dysgonomonas alginatilytica</name>
    <dbReference type="NCBI Taxonomy" id="1605892"/>
    <lineage>
        <taxon>Bacteria</taxon>
        <taxon>Pseudomonadati</taxon>
        <taxon>Bacteroidota</taxon>
        <taxon>Bacteroidia</taxon>
        <taxon>Bacteroidales</taxon>
        <taxon>Dysgonomonadaceae</taxon>
        <taxon>Dysgonomonas</taxon>
    </lineage>
</organism>
<feature type="transmembrane region" description="Helical" evidence="1">
    <location>
        <begin position="371"/>
        <end position="392"/>
    </location>
</feature>
<dbReference type="Proteomes" id="UP000247973">
    <property type="component" value="Unassembled WGS sequence"/>
</dbReference>
<keyword evidence="1" id="KW-1133">Transmembrane helix</keyword>
<keyword evidence="1" id="KW-0472">Membrane</keyword>
<evidence type="ECO:0000256" key="1">
    <source>
        <dbReference type="SAM" id="Phobius"/>
    </source>
</evidence>
<evidence type="ECO:0000313" key="4">
    <source>
        <dbReference type="Proteomes" id="UP000247973"/>
    </source>
</evidence>
<reference evidence="3 4" key="1">
    <citation type="submission" date="2018-03" db="EMBL/GenBank/DDBJ databases">
        <title>Genomic Encyclopedia of Archaeal and Bacterial Type Strains, Phase II (KMG-II): from individual species to whole genera.</title>
        <authorList>
            <person name="Goeker M."/>
        </authorList>
    </citation>
    <scope>NUCLEOTIDE SEQUENCE [LARGE SCALE GENOMIC DNA]</scope>
    <source>
        <strain evidence="3 4">DSM 100214</strain>
    </source>
</reference>
<dbReference type="AlphaFoldDB" id="A0A2V3PWI2"/>
<evidence type="ECO:0000256" key="2">
    <source>
        <dbReference type="SAM" id="SignalP"/>
    </source>
</evidence>
<dbReference type="OrthoDB" id="994644at2"/>
<evidence type="ECO:0008006" key="5">
    <source>
        <dbReference type="Google" id="ProtNLM"/>
    </source>
</evidence>
<comment type="caution">
    <text evidence="3">The sequence shown here is derived from an EMBL/GenBank/DDBJ whole genome shotgun (WGS) entry which is preliminary data.</text>
</comment>
<keyword evidence="1" id="KW-0812">Transmembrane</keyword>
<accession>A0A2V3PWI2</accession>
<name>A0A2V3PWI2_9BACT</name>
<dbReference type="EMBL" id="QICL01000001">
    <property type="protein sequence ID" value="PXV69154.1"/>
    <property type="molecule type" value="Genomic_DNA"/>
</dbReference>
<feature type="chain" id="PRO_5015849500" description="Oxygen tolerance protein BatD" evidence="2">
    <location>
        <begin position="19"/>
        <end position="401"/>
    </location>
</feature>
<dbReference type="RefSeq" id="WP_110309109.1">
    <property type="nucleotide sequence ID" value="NZ_QICL01000001.1"/>
</dbReference>
<evidence type="ECO:0000313" key="3">
    <source>
        <dbReference type="EMBL" id="PXV69154.1"/>
    </source>
</evidence>
<sequence length="401" mass="46785">MKYLLSTVLYLISLCITAQSWFVADIDTIKQSGYYNILLDKRIIAVSNNIDFSDIRINDTIGNEVPYFVRTQNPVRAINQFISYDLESNTEKDSINTIIVKNESAENLSRFSIIIESAEVDKYVRLRGSNDLKKWYIVKKQENITYSGFKEGNNEILIVDFPQGNYRYYEITLTNNQPSPLKVVKVGKFKNSNIYAQQTEIDLGRFTRKDSTDKKTYIRFTDLPYNYRLNKLIFFINSKAEYYRKSEIKGKDYILRFDLSSKGENTVVLNSARISPDATIVIDNKGNPPLVIDSIKAYALNRYLCAYLEEGQCYTLIIGNRDISPSSDYDIKYFQEEIPEDLQILKTSNFQKIESKENSNQRDKMWIEEPAFLWSIIIIVGLFLSFICYKMIREMKKKEQK</sequence>
<feature type="signal peptide" evidence="2">
    <location>
        <begin position="1"/>
        <end position="18"/>
    </location>
</feature>
<proteinExistence type="predicted"/>
<keyword evidence="2" id="KW-0732">Signal</keyword>
<protein>
    <recommendedName>
        <fullName evidence="5">Oxygen tolerance protein BatD</fullName>
    </recommendedName>
</protein>
<gene>
    <name evidence="3" type="ORF">CLV62_101423</name>
</gene>
<keyword evidence="4" id="KW-1185">Reference proteome</keyword>